<organism evidence="2">
    <name type="scientific">viral metagenome</name>
    <dbReference type="NCBI Taxonomy" id="1070528"/>
    <lineage>
        <taxon>unclassified sequences</taxon>
        <taxon>metagenomes</taxon>
        <taxon>organismal metagenomes</taxon>
    </lineage>
</organism>
<keyword evidence="1" id="KW-1133">Transmembrane helix</keyword>
<accession>A0A6C0IR00</accession>
<sequence length="173" mass="20186">MNSPYTIKVKDLSKCIICHSTVLDNGSYDLSINNYCSCRFNYHAQCYEQWINLTKNENCLMCRQDISFNYIHLKPFYIDNSRNISITSFATIDIRYMSPRTRYLAGVPFMYEPRPITNLDRFSNYICCKKIQRPNAYVNEMVDNLDIIILVICVFLTFVGVATVIIILTDNSH</sequence>
<feature type="transmembrane region" description="Helical" evidence="1">
    <location>
        <begin position="147"/>
        <end position="168"/>
    </location>
</feature>
<protein>
    <submittedName>
        <fullName evidence="2">Uncharacterized protein</fullName>
    </submittedName>
</protein>
<reference evidence="2" key="1">
    <citation type="journal article" date="2020" name="Nature">
        <title>Giant virus diversity and host interactions through global metagenomics.</title>
        <authorList>
            <person name="Schulz F."/>
            <person name="Roux S."/>
            <person name="Paez-Espino D."/>
            <person name="Jungbluth S."/>
            <person name="Walsh D.A."/>
            <person name="Denef V.J."/>
            <person name="McMahon K.D."/>
            <person name="Konstantinidis K.T."/>
            <person name="Eloe-Fadrosh E.A."/>
            <person name="Kyrpides N.C."/>
            <person name="Woyke T."/>
        </authorList>
    </citation>
    <scope>NUCLEOTIDE SEQUENCE</scope>
    <source>
        <strain evidence="2">GVMAG-M-3300024261-37</strain>
    </source>
</reference>
<evidence type="ECO:0000313" key="2">
    <source>
        <dbReference type="EMBL" id="QHT94846.1"/>
    </source>
</evidence>
<keyword evidence="1" id="KW-0472">Membrane</keyword>
<dbReference type="AlphaFoldDB" id="A0A6C0IR00"/>
<dbReference type="InterPro" id="IPR013083">
    <property type="entry name" value="Znf_RING/FYVE/PHD"/>
</dbReference>
<dbReference type="EMBL" id="MN740232">
    <property type="protein sequence ID" value="QHT94846.1"/>
    <property type="molecule type" value="Genomic_DNA"/>
</dbReference>
<keyword evidence="1" id="KW-0812">Transmembrane</keyword>
<evidence type="ECO:0000256" key="1">
    <source>
        <dbReference type="SAM" id="Phobius"/>
    </source>
</evidence>
<name>A0A6C0IR00_9ZZZZ</name>
<dbReference type="SUPFAM" id="SSF57850">
    <property type="entry name" value="RING/U-box"/>
    <property type="match status" value="1"/>
</dbReference>
<dbReference type="Gene3D" id="3.30.40.10">
    <property type="entry name" value="Zinc/RING finger domain, C3HC4 (zinc finger)"/>
    <property type="match status" value="1"/>
</dbReference>
<proteinExistence type="predicted"/>